<name>A0ABD3VU53_SINWO</name>
<dbReference type="AlphaFoldDB" id="A0ABD3VU53"/>
<dbReference type="PROSITE" id="PS00615">
    <property type="entry name" value="C_TYPE_LECTIN_1"/>
    <property type="match status" value="1"/>
</dbReference>
<dbReference type="InterPro" id="IPR016187">
    <property type="entry name" value="CTDL_fold"/>
</dbReference>
<dbReference type="SUPFAM" id="SSF56436">
    <property type="entry name" value="C-type lectin-like"/>
    <property type="match status" value="1"/>
</dbReference>
<evidence type="ECO:0000259" key="3">
    <source>
        <dbReference type="PROSITE" id="PS50041"/>
    </source>
</evidence>
<evidence type="ECO:0000256" key="1">
    <source>
        <dbReference type="ARBA" id="ARBA00023157"/>
    </source>
</evidence>
<evidence type="ECO:0000256" key="2">
    <source>
        <dbReference type="SAM" id="SignalP"/>
    </source>
</evidence>
<sequence length="162" mass="18390">MANTVKVLITCLCAVITVSKAQRDCPDGWIQHTDNCYLFSHDVETWPGAWSICRAVGGFLAEIHDAKENAYIYNQIQTLGIDHWWLGGADIEVEGDWMWVNSRTMFDETYTNWRTGEPNSLLKNENCLEMEISGLWNDNSCTIPMHYICKKGPQVNGQTIIG</sequence>
<dbReference type="InterPro" id="IPR001304">
    <property type="entry name" value="C-type_lectin-like"/>
</dbReference>
<feature type="signal peptide" evidence="2">
    <location>
        <begin position="1"/>
        <end position="21"/>
    </location>
</feature>
<dbReference type="PANTHER" id="PTHR22803">
    <property type="entry name" value="MANNOSE, PHOSPHOLIPASE, LECTIN RECEPTOR RELATED"/>
    <property type="match status" value="1"/>
</dbReference>
<feature type="chain" id="PRO_5044804961" description="C-type lectin domain-containing protein" evidence="2">
    <location>
        <begin position="22"/>
        <end position="162"/>
    </location>
</feature>
<reference evidence="4 5" key="1">
    <citation type="submission" date="2024-11" db="EMBL/GenBank/DDBJ databases">
        <title>Chromosome-level genome assembly of the freshwater bivalve Anodonta woodiana.</title>
        <authorList>
            <person name="Chen X."/>
        </authorList>
    </citation>
    <scope>NUCLEOTIDE SEQUENCE [LARGE SCALE GENOMIC DNA]</scope>
    <source>
        <strain evidence="4">MN2024</strain>
        <tissue evidence="4">Gills</tissue>
    </source>
</reference>
<dbReference type="PROSITE" id="PS50041">
    <property type="entry name" value="C_TYPE_LECTIN_2"/>
    <property type="match status" value="1"/>
</dbReference>
<dbReference type="SMART" id="SM00034">
    <property type="entry name" value="CLECT"/>
    <property type="match status" value="1"/>
</dbReference>
<evidence type="ECO:0000313" key="5">
    <source>
        <dbReference type="Proteomes" id="UP001634394"/>
    </source>
</evidence>
<gene>
    <name evidence="4" type="ORF">ACJMK2_006230</name>
</gene>
<proteinExistence type="predicted"/>
<dbReference type="InterPro" id="IPR050111">
    <property type="entry name" value="C-type_lectin/snaclec_domain"/>
</dbReference>
<keyword evidence="1" id="KW-1015">Disulfide bond</keyword>
<comment type="caution">
    <text evidence="4">The sequence shown here is derived from an EMBL/GenBank/DDBJ whole genome shotgun (WGS) entry which is preliminary data.</text>
</comment>
<evidence type="ECO:0000313" key="4">
    <source>
        <dbReference type="EMBL" id="KAL3864558.1"/>
    </source>
</evidence>
<accession>A0ABD3VU53</accession>
<keyword evidence="2" id="KW-0732">Signal</keyword>
<dbReference type="InterPro" id="IPR016186">
    <property type="entry name" value="C-type_lectin-like/link_sf"/>
</dbReference>
<feature type="domain" description="C-type lectin" evidence="3">
    <location>
        <begin position="32"/>
        <end position="150"/>
    </location>
</feature>
<dbReference type="Proteomes" id="UP001634394">
    <property type="component" value="Unassembled WGS sequence"/>
</dbReference>
<protein>
    <recommendedName>
        <fullName evidence="3">C-type lectin domain-containing protein</fullName>
    </recommendedName>
</protein>
<dbReference type="Pfam" id="PF00059">
    <property type="entry name" value="Lectin_C"/>
    <property type="match status" value="1"/>
</dbReference>
<dbReference type="EMBL" id="JBJQND010000010">
    <property type="protein sequence ID" value="KAL3864558.1"/>
    <property type="molecule type" value="Genomic_DNA"/>
</dbReference>
<keyword evidence="5" id="KW-1185">Reference proteome</keyword>
<organism evidence="4 5">
    <name type="scientific">Sinanodonta woodiana</name>
    <name type="common">Chinese pond mussel</name>
    <name type="synonym">Anodonta woodiana</name>
    <dbReference type="NCBI Taxonomy" id="1069815"/>
    <lineage>
        <taxon>Eukaryota</taxon>
        <taxon>Metazoa</taxon>
        <taxon>Spiralia</taxon>
        <taxon>Lophotrochozoa</taxon>
        <taxon>Mollusca</taxon>
        <taxon>Bivalvia</taxon>
        <taxon>Autobranchia</taxon>
        <taxon>Heteroconchia</taxon>
        <taxon>Palaeoheterodonta</taxon>
        <taxon>Unionida</taxon>
        <taxon>Unionoidea</taxon>
        <taxon>Unionidae</taxon>
        <taxon>Unioninae</taxon>
        <taxon>Sinanodonta</taxon>
    </lineage>
</organism>
<dbReference type="CDD" id="cd00037">
    <property type="entry name" value="CLECT"/>
    <property type="match status" value="1"/>
</dbReference>
<dbReference type="Gene3D" id="3.10.100.10">
    <property type="entry name" value="Mannose-Binding Protein A, subunit A"/>
    <property type="match status" value="1"/>
</dbReference>
<dbReference type="InterPro" id="IPR018378">
    <property type="entry name" value="C-type_lectin_CS"/>
</dbReference>